<keyword evidence="6" id="KW-0346">Stress response</keyword>
<dbReference type="Pfam" id="PF05773">
    <property type="entry name" value="RWD"/>
    <property type="match status" value="1"/>
</dbReference>
<comment type="subcellular location">
    <subcellularLocation>
        <location evidence="1">Cytoplasm</location>
    </subcellularLocation>
</comment>
<dbReference type="InterPro" id="IPR036956">
    <property type="entry name" value="Impact_N_sf"/>
</dbReference>
<dbReference type="InterPro" id="IPR001498">
    <property type="entry name" value="Impact_N"/>
</dbReference>
<evidence type="ECO:0000256" key="5">
    <source>
        <dbReference type="ARBA" id="ARBA00022845"/>
    </source>
</evidence>
<feature type="domain" description="RWD" evidence="7">
    <location>
        <begin position="8"/>
        <end position="105"/>
    </location>
</feature>
<keyword evidence="9" id="KW-1185">Reference proteome</keyword>
<dbReference type="SMART" id="SM00591">
    <property type="entry name" value="RWD"/>
    <property type="match status" value="1"/>
</dbReference>
<dbReference type="PANTHER" id="PTHR16301:SF25">
    <property type="entry name" value="PROTEIN IMPACT"/>
    <property type="match status" value="1"/>
</dbReference>
<keyword evidence="3" id="KW-0963">Cytoplasm</keyword>
<evidence type="ECO:0000256" key="2">
    <source>
        <dbReference type="ARBA" id="ARBA00007665"/>
    </source>
</evidence>
<name>A0A9P8PXC2_9ASCO</name>
<evidence type="ECO:0000313" key="8">
    <source>
        <dbReference type="EMBL" id="KAH3679330.1"/>
    </source>
</evidence>
<dbReference type="InterPro" id="IPR023582">
    <property type="entry name" value="Impact"/>
</dbReference>
<protein>
    <recommendedName>
        <fullName evidence="7">RWD domain-containing protein</fullName>
    </recommendedName>
</protein>
<evidence type="ECO:0000313" key="9">
    <source>
        <dbReference type="Proteomes" id="UP000769528"/>
    </source>
</evidence>
<dbReference type="GO" id="GO:0006446">
    <property type="term" value="P:regulation of translational initiation"/>
    <property type="evidence" value="ECO:0007669"/>
    <property type="project" value="TreeGrafter"/>
</dbReference>
<dbReference type="Gene3D" id="3.10.110.10">
    <property type="entry name" value="Ubiquitin Conjugating Enzyme"/>
    <property type="match status" value="1"/>
</dbReference>
<reference evidence="8" key="1">
    <citation type="journal article" date="2021" name="Open Biol.">
        <title>Shared evolutionary footprints suggest mitochondrial oxidative damage underlies multiple complex I losses in fungi.</title>
        <authorList>
            <person name="Schikora-Tamarit M.A."/>
            <person name="Marcet-Houben M."/>
            <person name="Nosek J."/>
            <person name="Gabaldon T."/>
        </authorList>
    </citation>
    <scope>NUCLEOTIDE SEQUENCE</scope>
    <source>
        <strain evidence="8">CBS6341</strain>
    </source>
</reference>
<keyword evidence="5" id="KW-0810">Translation regulation</keyword>
<sequence>MVSEDLIDELGAIEAIYPECFNRLNDALIDLKVPQHEEYTIRISFPELYPKSEPPHILQVRSTNINDDNQYLENLFNEVLEYVYNKEAVCIFDFLTELDGILFVEEDQSSNLPQGVAEPVKIDHFEGWTISDPVIDRQSTFIAFVRKVDNEDELYEKLNTLRSEKKIAKATHNMVAFRIRNQNGTRLSDCDDDGETAAGGRLLHLLTLMDVWNCIVVVSRWYGGIHLGPDRFKHINSTAREAIIAAGLYEEPTNKSSKKKKK</sequence>
<dbReference type="SUPFAM" id="SSF54211">
    <property type="entry name" value="Ribosomal protein S5 domain 2-like"/>
    <property type="match status" value="1"/>
</dbReference>
<keyword evidence="4" id="KW-0678">Repressor</keyword>
<dbReference type="Proteomes" id="UP000769528">
    <property type="component" value="Unassembled WGS sequence"/>
</dbReference>
<evidence type="ECO:0000256" key="3">
    <source>
        <dbReference type="ARBA" id="ARBA00022490"/>
    </source>
</evidence>
<dbReference type="InterPro" id="IPR020569">
    <property type="entry name" value="UPF0029_Impact_CS"/>
</dbReference>
<dbReference type="InterPro" id="IPR006575">
    <property type="entry name" value="RWD_dom"/>
</dbReference>
<accession>A0A9P8PXC2</accession>
<dbReference type="CDD" id="cd23822">
    <property type="entry name" value="RWD_ScYIH1-like"/>
    <property type="match status" value="1"/>
</dbReference>
<dbReference type="OrthoDB" id="69641at2759"/>
<dbReference type="AlphaFoldDB" id="A0A9P8PXC2"/>
<dbReference type="Pfam" id="PF01205">
    <property type="entry name" value="Impact_N"/>
    <property type="match status" value="1"/>
</dbReference>
<evidence type="ECO:0000256" key="4">
    <source>
        <dbReference type="ARBA" id="ARBA00022491"/>
    </source>
</evidence>
<dbReference type="InterPro" id="IPR020568">
    <property type="entry name" value="Ribosomal_Su5_D2-typ_SF"/>
</dbReference>
<gene>
    <name evidence="8" type="ORF">WICMUC_001070</name>
</gene>
<evidence type="ECO:0000256" key="1">
    <source>
        <dbReference type="ARBA" id="ARBA00004496"/>
    </source>
</evidence>
<reference evidence="8" key="2">
    <citation type="submission" date="2021-01" db="EMBL/GenBank/DDBJ databases">
        <authorList>
            <person name="Schikora-Tamarit M.A."/>
        </authorList>
    </citation>
    <scope>NUCLEOTIDE SEQUENCE</scope>
    <source>
        <strain evidence="8">CBS6341</strain>
    </source>
</reference>
<dbReference type="SUPFAM" id="SSF54495">
    <property type="entry name" value="UBC-like"/>
    <property type="match status" value="1"/>
</dbReference>
<evidence type="ECO:0000259" key="7">
    <source>
        <dbReference type="PROSITE" id="PS50908"/>
    </source>
</evidence>
<comment type="similarity">
    <text evidence="2">Belongs to the IMPACT family.</text>
</comment>
<dbReference type="InterPro" id="IPR016135">
    <property type="entry name" value="UBQ-conjugating_enzyme/RWD"/>
</dbReference>
<dbReference type="PROSITE" id="PS50908">
    <property type="entry name" value="RWD"/>
    <property type="match status" value="1"/>
</dbReference>
<dbReference type="PROSITE" id="PS00910">
    <property type="entry name" value="UPF0029"/>
    <property type="match status" value="1"/>
</dbReference>
<dbReference type="EMBL" id="JAEUBF010000322">
    <property type="protein sequence ID" value="KAH3679330.1"/>
    <property type="molecule type" value="Genomic_DNA"/>
</dbReference>
<comment type="caution">
    <text evidence="8">The sequence shown here is derived from an EMBL/GenBank/DDBJ whole genome shotgun (WGS) entry which is preliminary data.</text>
</comment>
<proteinExistence type="inferred from homology"/>
<dbReference type="Gene3D" id="3.30.230.30">
    <property type="entry name" value="Impact, N-terminal domain"/>
    <property type="match status" value="1"/>
</dbReference>
<organism evidence="8 9">
    <name type="scientific">Wickerhamomyces mucosus</name>
    <dbReference type="NCBI Taxonomy" id="1378264"/>
    <lineage>
        <taxon>Eukaryota</taxon>
        <taxon>Fungi</taxon>
        <taxon>Dikarya</taxon>
        <taxon>Ascomycota</taxon>
        <taxon>Saccharomycotina</taxon>
        <taxon>Saccharomycetes</taxon>
        <taxon>Phaffomycetales</taxon>
        <taxon>Wickerhamomycetaceae</taxon>
        <taxon>Wickerhamomyces</taxon>
    </lineage>
</organism>
<dbReference type="GO" id="GO:0140469">
    <property type="term" value="P:GCN2-mediated signaling"/>
    <property type="evidence" value="ECO:0007669"/>
    <property type="project" value="TreeGrafter"/>
</dbReference>
<evidence type="ECO:0000256" key="6">
    <source>
        <dbReference type="ARBA" id="ARBA00023016"/>
    </source>
</evidence>
<dbReference type="PANTHER" id="PTHR16301">
    <property type="entry name" value="IMPACT-RELATED"/>
    <property type="match status" value="1"/>
</dbReference>
<dbReference type="GO" id="GO:0005737">
    <property type="term" value="C:cytoplasm"/>
    <property type="evidence" value="ECO:0007669"/>
    <property type="project" value="UniProtKB-SubCell"/>
</dbReference>